<dbReference type="EMBL" id="UZAK01012260">
    <property type="protein sequence ID" value="VDP01183.1"/>
    <property type="molecule type" value="Genomic_DNA"/>
</dbReference>
<organism evidence="3">
    <name type="scientific">Schistosoma curassoni</name>
    <dbReference type="NCBI Taxonomy" id="6186"/>
    <lineage>
        <taxon>Eukaryota</taxon>
        <taxon>Metazoa</taxon>
        <taxon>Spiralia</taxon>
        <taxon>Lophotrochozoa</taxon>
        <taxon>Platyhelminthes</taxon>
        <taxon>Trematoda</taxon>
        <taxon>Digenea</taxon>
        <taxon>Strigeidida</taxon>
        <taxon>Schistosomatoidea</taxon>
        <taxon>Schistosomatidae</taxon>
        <taxon>Schistosoma</taxon>
    </lineage>
</organism>
<evidence type="ECO:0000313" key="2">
    <source>
        <dbReference type="Proteomes" id="UP000279833"/>
    </source>
</evidence>
<gene>
    <name evidence="1" type="ORF">SCUD_LOCUS6138</name>
</gene>
<protein>
    <submittedName>
        <fullName evidence="3">Rod shape-determining protein MreD</fullName>
    </submittedName>
</protein>
<reference evidence="3" key="1">
    <citation type="submission" date="2016-06" db="UniProtKB">
        <authorList>
            <consortium name="WormBaseParasite"/>
        </authorList>
    </citation>
    <scope>IDENTIFICATION</scope>
</reference>
<accession>A0A183JTU8</accession>
<reference evidence="1 2" key="2">
    <citation type="submission" date="2018-11" db="EMBL/GenBank/DDBJ databases">
        <authorList>
            <consortium name="Pathogen Informatics"/>
        </authorList>
    </citation>
    <scope>NUCLEOTIDE SEQUENCE [LARGE SCALE GENOMIC DNA]</scope>
    <source>
        <strain evidence="1">Dakar</strain>
        <strain evidence="2">Dakar, Senegal</strain>
    </source>
</reference>
<proteinExistence type="predicted"/>
<evidence type="ECO:0000313" key="3">
    <source>
        <dbReference type="WBParaSite" id="SCUD_0000613801-mRNA-1"/>
    </source>
</evidence>
<sequence length="47" mass="5539">MIQRKYYRLVIIIILLVQISRNLPFRSIDKLMVKGIELKSVLAIVHC</sequence>
<dbReference type="WBParaSite" id="SCUD_0000613801-mRNA-1">
    <property type="protein sequence ID" value="SCUD_0000613801-mRNA-1"/>
    <property type="gene ID" value="SCUD_0000613801"/>
</dbReference>
<evidence type="ECO:0000313" key="1">
    <source>
        <dbReference type="EMBL" id="VDP01183.1"/>
    </source>
</evidence>
<keyword evidence="2" id="KW-1185">Reference proteome</keyword>
<dbReference type="AlphaFoldDB" id="A0A183JTU8"/>
<name>A0A183JTU8_9TREM</name>
<dbReference type="Proteomes" id="UP000279833">
    <property type="component" value="Unassembled WGS sequence"/>
</dbReference>